<evidence type="ECO:0000256" key="2">
    <source>
        <dbReference type="ARBA" id="ARBA00022617"/>
    </source>
</evidence>
<dbReference type="SUPFAM" id="SSF46626">
    <property type="entry name" value="Cytochrome c"/>
    <property type="match status" value="1"/>
</dbReference>
<dbReference type="Pfam" id="PF13442">
    <property type="entry name" value="Cytochrome_CBB3"/>
    <property type="match status" value="1"/>
</dbReference>
<evidence type="ECO:0000313" key="9">
    <source>
        <dbReference type="EMBL" id="SMC55854.1"/>
    </source>
</evidence>
<dbReference type="PRINTS" id="PR00605">
    <property type="entry name" value="CYTCHROMECIC"/>
</dbReference>
<evidence type="ECO:0000256" key="1">
    <source>
        <dbReference type="ARBA" id="ARBA00022448"/>
    </source>
</evidence>
<evidence type="ECO:0000256" key="6">
    <source>
        <dbReference type="PROSITE-ProRule" id="PRU00433"/>
    </source>
</evidence>
<dbReference type="InterPro" id="IPR008168">
    <property type="entry name" value="Cyt_C_IC"/>
</dbReference>
<evidence type="ECO:0000256" key="7">
    <source>
        <dbReference type="SAM" id="SignalP"/>
    </source>
</evidence>
<dbReference type="EMBL" id="FWXJ01000007">
    <property type="protein sequence ID" value="SMC55854.1"/>
    <property type="molecule type" value="Genomic_DNA"/>
</dbReference>
<dbReference type="PROSITE" id="PS51007">
    <property type="entry name" value="CYTC"/>
    <property type="match status" value="1"/>
</dbReference>
<evidence type="ECO:0000256" key="5">
    <source>
        <dbReference type="ARBA" id="ARBA00023004"/>
    </source>
</evidence>
<keyword evidence="5 6" id="KW-0408">Iron</keyword>
<feature type="domain" description="Cytochrome c" evidence="8">
    <location>
        <begin position="28"/>
        <end position="107"/>
    </location>
</feature>
<dbReference type="Gene3D" id="1.10.760.10">
    <property type="entry name" value="Cytochrome c-like domain"/>
    <property type="match status" value="1"/>
</dbReference>
<keyword evidence="10" id="KW-1185">Reference proteome</keyword>
<proteinExistence type="predicted"/>
<evidence type="ECO:0000256" key="3">
    <source>
        <dbReference type="ARBA" id="ARBA00022723"/>
    </source>
</evidence>
<dbReference type="InterPro" id="IPR036909">
    <property type="entry name" value="Cyt_c-like_dom_sf"/>
</dbReference>
<organism evidence="9 10">
    <name type="scientific">Polynucleobacter kasalickyi</name>
    <dbReference type="NCBI Taxonomy" id="1938817"/>
    <lineage>
        <taxon>Bacteria</taxon>
        <taxon>Pseudomonadati</taxon>
        <taxon>Pseudomonadota</taxon>
        <taxon>Betaproteobacteria</taxon>
        <taxon>Burkholderiales</taxon>
        <taxon>Burkholderiaceae</taxon>
        <taxon>Polynucleobacter</taxon>
    </lineage>
</organism>
<keyword evidence="7" id="KW-0732">Signal</keyword>
<accession>A0A1W2A5A1</accession>
<keyword evidence="2 6" id="KW-0349">Heme</keyword>
<dbReference type="Proteomes" id="UP000192708">
    <property type="component" value="Unassembled WGS sequence"/>
</dbReference>
<feature type="signal peptide" evidence="7">
    <location>
        <begin position="1"/>
        <end position="24"/>
    </location>
</feature>
<dbReference type="OrthoDB" id="9805828at2"/>
<gene>
    <name evidence="9" type="ORF">SAMN06296008_107137</name>
</gene>
<evidence type="ECO:0000313" key="10">
    <source>
        <dbReference type="Proteomes" id="UP000192708"/>
    </source>
</evidence>
<keyword evidence="4" id="KW-0249">Electron transport</keyword>
<evidence type="ECO:0000259" key="8">
    <source>
        <dbReference type="PROSITE" id="PS51007"/>
    </source>
</evidence>
<dbReference type="STRING" id="1938817.SAMN06296008_107137"/>
<keyword evidence="1" id="KW-0813">Transport</keyword>
<feature type="chain" id="PRO_5012822790" evidence="7">
    <location>
        <begin position="25"/>
        <end position="110"/>
    </location>
</feature>
<dbReference type="GO" id="GO:0020037">
    <property type="term" value="F:heme binding"/>
    <property type="evidence" value="ECO:0007669"/>
    <property type="project" value="InterPro"/>
</dbReference>
<dbReference type="InterPro" id="IPR009056">
    <property type="entry name" value="Cyt_c-like_dom"/>
</dbReference>
<dbReference type="AlphaFoldDB" id="A0A1W2A5A1"/>
<reference evidence="9 10" key="1">
    <citation type="submission" date="2017-04" db="EMBL/GenBank/DDBJ databases">
        <authorList>
            <person name="Afonso C.L."/>
            <person name="Miller P.J."/>
            <person name="Scott M.A."/>
            <person name="Spackman E."/>
            <person name="Goraichik I."/>
            <person name="Dimitrov K.M."/>
            <person name="Suarez D.L."/>
            <person name="Swayne D.E."/>
        </authorList>
    </citation>
    <scope>NUCLEOTIDE SEQUENCE [LARGE SCALE GENOMIC DNA]</scope>
    <source>
        <strain evidence="9 10">VK13</strain>
    </source>
</reference>
<dbReference type="GO" id="GO:0005506">
    <property type="term" value="F:iron ion binding"/>
    <property type="evidence" value="ECO:0007669"/>
    <property type="project" value="InterPro"/>
</dbReference>
<dbReference type="GO" id="GO:0009055">
    <property type="term" value="F:electron transfer activity"/>
    <property type="evidence" value="ECO:0007669"/>
    <property type="project" value="InterPro"/>
</dbReference>
<sequence>MYCRDFLRLLPLAFLFSTSHFVMADETSDFILGKKLFSSAIPPCGICHTLKDAGSEGAVGPILDELKPSQLRVVTALNNGIGAMPPFKGKLSPEEINAIAIYVSKASASN</sequence>
<protein>
    <submittedName>
        <fullName evidence="9">Sulfite dehydrogenase (Cytochrome) subunit SorB</fullName>
    </submittedName>
</protein>
<keyword evidence="3 6" id="KW-0479">Metal-binding</keyword>
<evidence type="ECO:0000256" key="4">
    <source>
        <dbReference type="ARBA" id="ARBA00022982"/>
    </source>
</evidence>
<name>A0A1W2A5A1_9BURK</name>